<evidence type="ECO:0000256" key="2">
    <source>
        <dbReference type="ARBA" id="ARBA00022723"/>
    </source>
</evidence>
<comment type="subcellular location">
    <subcellularLocation>
        <location evidence="1">Nucleus</location>
    </subcellularLocation>
</comment>
<dbReference type="InterPro" id="IPR051615">
    <property type="entry name" value="Transcr_Regulatory_Elem"/>
</dbReference>
<accession>F8P7G2</accession>
<dbReference type="GO" id="GO:0000981">
    <property type="term" value="F:DNA-binding transcription factor activity, RNA polymerase II-specific"/>
    <property type="evidence" value="ECO:0007669"/>
    <property type="project" value="InterPro"/>
</dbReference>
<dbReference type="PROSITE" id="PS50048">
    <property type="entry name" value="ZN2_CY6_FUNGAL_2"/>
    <property type="match status" value="1"/>
</dbReference>
<evidence type="ECO:0000256" key="8">
    <source>
        <dbReference type="SAM" id="MobiDB-lite"/>
    </source>
</evidence>
<dbReference type="PANTHER" id="PTHR31313:SF81">
    <property type="entry name" value="TY1 ENHANCER ACTIVATOR"/>
    <property type="match status" value="1"/>
</dbReference>
<dbReference type="InterPro" id="IPR001138">
    <property type="entry name" value="Zn2Cys6_DnaBD"/>
</dbReference>
<evidence type="ECO:0000256" key="3">
    <source>
        <dbReference type="ARBA" id="ARBA00022833"/>
    </source>
</evidence>
<dbReference type="KEGG" id="sla:SERLADRAFT_417667"/>
<feature type="region of interest" description="Disordered" evidence="8">
    <location>
        <begin position="231"/>
        <end position="255"/>
    </location>
</feature>
<feature type="compositionally biased region" description="Low complexity" evidence="8">
    <location>
        <begin position="139"/>
        <end position="153"/>
    </location>
</feature>
<dbReference type="CDD" id="cd00067">
    <property type="entry name" value="GAL4"/>
    <property type="match status" value="1"/>
</dbReference>
<dbReference type="SMART" id="SM00066">
    <property type="entry name" value="GAL4"/>
    <property type="match status" value="1"/>
</dbReference>
<feature type="region of interest" description="Disordered" evidence="8">
    <location>
        <begin position="92"/>
        <end position="171"/>
    </location>
</feature>
<reference evidence="10" key="1">
    <citation type="submission" date="2011-04" db="EMBL/GenBank/DDBJ databases">
        <title>Evolution of plant cell wall degrading machinery underlies the functional diversity of forest fungi.</title>
        <authorList>
            <consortium name="US DOE Joint Genome Institute (JGI-PGF)"/>
            <person name="Eastwood D.C."/>
            <person name="Floudas D."/>
            <person name="Binder M."/>
            <person name="Majcherczyk A."/>
            <person name="Schneider P."/>
            <person name="Aerts A."/>
            <person name="Asiegbu F.O."/>
            <person name="Baker S.E."/>
            <person name="Barry K."/>
            <person name="Bendiksby M."/>
            <person name="Blumentritt M."/>
            <person name="Coutinho P.M."/>
            <person name="Cullen D."/>
            <person name="Cullen D."/>
            <person name="Gathman A."/>
            <person name="Goodell B."/>
            <person name="Henrissat B."/>
            <person name="Ihrmark K."/>
            <person name="Kauserud H."/>
            <person name="Kohler A."/>
            <person name="LaButti K."/>
            <person name="Lapidus A."/>
            <person name="Lavin J.L."/>
            <person name="Lee Y.-H."/>
            <person name="Lindquist E."/>
            <person name="Lilly W."/>
            <person name="Lucas S."/>
            <person name="Morin E."/>
            <person name="Murat C."/>
            <person name="Oguiza J.A."/>
            <person name="Park J."/>
            <person name="Pisabarro A.G."/>
            <person name="Riley R."/>
            <person name="Rosling A."/>
            <person name="Salamov A."/>
            <person name="Schmidt O."/>
            <person name="Schmutz J."/>
            <person name="Skrede I."/>
            <person name="Stenlid J."/>
            <person name="Wiebenga A."/>
            <person name="Xie X."/>
            <person name="Kues U."/>
            <person name="Hibbett D.S."/>
            <person name="Hoffmeister D."/>
            <person name="Hogberg N."/>
            <person name="Martin F."/>
            <person name="Grigoriev I.V."/>
            <person name="Watkinson S.C."/>
        </authorList>
    </citation>
    <scope>NUCLEOTIDE SEQUENCE</scope>
    <source>
        <strain evidence="10">S7.9</strain>
    </source>
</reference>
<dbReference type="InterPro" id="IPR036864">
    <property type="entry name" value="Zn2-C6_fun-type_DNA-bd_sf"/>
</dbReference>
<evidence type="ECO:0000313" key="10">
    <source>
        <dbReference type="EMBL" id="EGO21378.1"/>
    </source>
</evidence>
<dbReference type="SUPFAM" id="SSF57701">
    <property type="entry name" value="Zn2/Cys6 DNA-binding domain"/>
    <property type="match status" value="1"/>
</dbReference>
<keyword evidence="6" id="KW-0804">Transcription</keyword>
<dbReference type="AlphaFoldDB" id="F8P7G2"/>
<organism>
    <name type="scientific">Serpula lacrymans var. lacrymans (strain S7.9)</name>
    <name type="common">Dry rot fungus</name>
    <dbReference type="NCBI Taxonomy" id="578457"/>
    <lineage>
        <taxon>Eukaryota</taxon>
        <taxon>Fungi</taxon>
        <taxon>Dikarya</taxon>
        <taxon>Basidiomycota</taxon>
        <taxon>Agaricomycotina</taxon>
        <taxon>Agaricomycetes</taxon>
        <taxon>Agaricomycetidae</taxon>
        <taxon>Boletales</taxon>
        <taxon>Coniophorineae</taxon>
        <taxon>Serpulaceae</taxon>
        <taxon>Serpula</taxon>
    </lineage>
</organism>
<dbReference type="EMBL" id="GL945439">
    <property type="protein sequence ID" value="EGO21378.1"/>
    <property type="molecule type" value="Genomic_DNA"/>
</dbReference>
<dbReference type="OrthoDB" id="39175at2759"/>
<keyword evidence="5" id="KW-0238">DNA-binding</keyword>
<gene>
    <name evidence="10" type="ORF">SERLADRAFT_417667</name>
</gene>
<protein>
    <recommendedName>
        <fullName evidence="9">Zn(2)-C6 fungal-type domain-containing protein</fullName>
    </recommendedName>
</protein>
<dbReference type="Proteomes" id="UP000008064">
    <property type="component" value="Unassembled WGS sequence"/>
</dbReference>
<evidence type="ECO:0000256" key="7">
    <source>
        <dbReference type="ARBA" id="ARBA00023242"/>
    </source>
</evidence>
<dbReference type="GO" id="GO:0005634">
    <property type="term" value="C:nucleus"/>
    <property type="evidence" value="ECO:0007669"/>
    <property type="project" value="UniProtKB-SubCell"/>
</dbReference>
<dbReference type="Gene3D" id="4.10.240.10">
    <property type="entry name" value="Zn(2)-C6 fungal-type DNA-binding domain"/>
    <property type="match status" value="1"/>
</dbReference>
<feature type="domain" description="Zn(2)-C6 fungal-type" evidence="9">
    <location>
        <begin position="60"/>
        <end position="90"/>
    </location>
</feature>
<dbReference type="PROSITE" id="PS00463">
    <property type="entry name" value="ZN2_CY6_FUNGAL_1"/>
    <property type="match status" value="1"/>
</dbReference>
<sequence>MASESPAMRTKSAHSITFAERMPLIGRIYVDIRIWTTNMSTPKSSASISTKPDRAKAATACNNCRQRKLRCNGNTPLCSNCQLHETVCEYAKGRNKSGPPKGFKRKRPATPPDDMPSAIRPRSDSPSSVHHEPIQMATPPMSSSSSNVSNKSSPSPPDHTGRSDVDTQNWSDLIPTYMGPIAPNWLAMFGMSSKEPSSADAPSPFPGDYTDPSLPYSFGVNNFNLDPMLLTPLPSTSDTTHSTPPATHSSHCSPSLRTQDLSNFGGFYNLSNNIPSFATPPPPAFVPPQPATTQTLHEDLSRQYNSSYLSAVRSAHPFAPLFPLPQLLRLLSDCSTRKDASVHASFCLSAFSALCAITAPDPTLSSPSERANHYASAQKQAMLAYFGILSGPTTHDDDVVCTASGLIYLAVRDVFVFGWGKEASTWLWLAADVVQTMPRANSVQIGVQRWFARTIWLWNKALAGCGVVGAESRLRACFGEAEFQRIRDETPLAILDLDEDQRTFSGLVTLCLDLERMINAAIDRSMQALQHHQTSLGQPSQSFFSDITNFPTLPLCQRVRQWVLSTPVAQDSLLQLTGDSEEDGDCIRETVSRILHLIYYGLSIKFEQSDKARCSIKKTSLYVAVTRIVDAADWLTRSKRIWLWPFAEPALLLARDFLLERSTFGPTRSESTASPNHISRGGSPISSSLLSDSACSSGTVPLALAPGERTLLALIRDVFADAAPALDPGSARALVAAQALKNITDVLEQMPQPREPVTKGDILVGIRQLLAGIEPPATIG</sequence>
<dbReference type="HOGENOM" id="CLU_359092_0_0_1"/>
<dbReference type="Pfam" id="PF00172">
    <property type="entry name" value="Zn_clus"/>
    <property type="match status" value="1"/>
</dbReference>
<dbReference type="GO" id="GO:0003677">
    <property type="term" value="F:DNA binding"/>
    <property type="evidence" value="ECO:0007669"/>
    <property type="project" value="UniProtKB-KW"/>
</dbReference>
<keyword evidence="2" id="KW-0479">Metal-binding</keyword>
<proteinExistence type="predicted"/>
<dbReference type="GO" id="GO:0008270">
    <property type="term" value="F:zinc ion binding"/>
    <property type="evidence" value="ECO:0007669"/>
    <property type="project" value="InterPro"/>
</dbReference>
<keyword evidence="7" id="KW-0539">Nucleus</keyword>
<evidence type="ECO:0000256" key="1">
    <source>
        <dbReference type="ARBA" id="ARBA00004123"/>
    </source>
</evidence>
<evidence type="ECO:0000256" key="5">
    <source>
        <dbReference type="ARBA" id="ARBA00023125"/>
    </source>
</evidence>
<evidence type="ECO:0000256" key="6">
    <source>
        <dbReference type="ARBA" id="ARBA00023163"/>
    </source>
</evidence>
<dbReference type="PANTHER" id="PTHR31313">
    <property type="entry name" value="TY1 ENHANCER ACTIVATOR"/>
    <property type="match status" value="1"/>
</dbReference>
<name>F8P7G2_SERL9</name>
<evidence type="ECO:0000256" key="4">
    <source>
        <dbReference type="ARBA" id="ARBA00023015"/>
    </source>
</evidence>
<keyword evidence="4" id="KW-0805">Transcription regulation</keyword>
<dbReference type="GeneID" id="18813609"/>
<evidence type="ECO:0000259" key="9">
    <source>
        <dbReference type="PROSITE" id="PS50048"/>
    </source>
</evidence>
<dbReference type="RefSeq" id="XP_007322335.1">
    <property type="nucleotide sequence ID" value="XM_007322273.1"/>
</dbReference>
<keyword evidence="3" id="KW-0862">Zinc</keyword>